<organism evidence="2">
    <name type="scientific">Deinococcus sonorensis KR-87</name>
    <dbReference type="NCBI Taxonomy" id="694439"/>
    <lineage>
        <taxon>Bacteria</taxon>
        <taxon>Thermotogati</taxon>
        <taxon>Deinococcota</taxon>
        <taxon>Deinococci</taxon>
        <taxon>Deinococcales</taxon>
        <taxon>Deinococcaceae</taxon>
        <taxon>Deinococcus</taxon>
    </lineage>
</organism>
<reference evidence="2" key="1">
    <citation type="submission" date="2024-06" db="EMBL/GenBank/DDBJ databases">
        <title>Draft Genome Sequence of Deinococcus sonorensis Type Strain KR-87, a Biofilm Producing Representative of the Genus Deinococcus.</title>
        <authorList>
            <person name="Boren L.S."/>
            <person name="Grosso R.A."/>
            <person name="Hugenberg-Cox A.N."/>
            <person name="Hill J.T.E."/>
            <person name="Albert C.M."/>
            <person name="Tuohy J.M."/>
        </authorList>
    </citation>
    <scope>NUCLEOTIDE SEQUENCE</scope>
    <source>
        <strain evidence="2">KR-87</strain>
    </source>
</reference>
<gene>
    <name evidence="2" type="ORF">ABOD76_17370</name>
</gene>
<dbReference type="InterPro" id="IPR004879">
    <property type="entry name" value="Ssp411-like_TRX"/>
</dbReference>
<protein>
    <submittedName>
        <fullName evidence="2">Thioredoxin domain-containing protein</fullName>
    </submittedName>
</protein>
<dbReference type="SUPFAM" id="SSF48208">
    <property type="entry name" value="Six-hairpin glycosidases"/>
    <property type="match status" value="1"/>
</dbReference>
<dbReference type="Pfam" id="PF03190">
    <property type="entry name" value="Thioredox_DsbH"/>
    <property type="match status" value="1"/>
</dbReference>
<accession>A0AAU7U9N8</accession>
<dbReference type="Gene3D" id="1.50.10.10">
    <property type="match status" value="2"/>
</dbReference>
<evidence type="ECO:0000313" key="2">
    <source>
        <dbReference type="EMBL" id="XBV85192.1"/>
    </source>
</evidence>
<dbReference type="PANTHER" id="PTHR42899">
    <property type="entry name" value="SPERMATOGENESIS-ASSOCIATED PROTEIN 20"/>
    <property type="match status" value="1"/>
</dbReference>
<dbReference type="GO" id="GO:0005975">
    <property type="term" value="P:carbohydrate metabolic process"/>
    <property type="evidence" value="ECO:0007669"/>
    <property type="project" value="InterPro"/>
</dbReference>
<dbReference type="InterPro" id="IPR024705">
    <property type="entry name" value="Ssp411"/>
</dbReference>
<dbReference type="InterPro" id="IPR008928">
    <property type="entry name" value="6-hairpin_glycosidase_sf"/>
</dbReference>
<dbReference type="AlphaFoldDB" id="A0AAU7U9N8"/>
<dbReference type="RefSeq" id="WP_350243229.1">
    <property type="nucleotide sequence ID" value="NZ_CP158299.1"/>
</dbReference>
<sequence>MNRLAQETSPYLRQHDSNPVDWYPWGEAAFEAARTQDRPILLSVGYSTCHWCHVMAHESFEDEVTAAEMNRDFVCVKVDREERPDVDAIYMSAVQAMTGSGGWPMTVFLTPDLRPFYAGTYFPPHDMQGMPAFRRVLASVAGAWAEQRDKLEGNAEALSAHIRETSQPRAGELDLPPDLLPESVARIARTFDPQHGGFGGAPKFPSPTTLRFLLTRPDGQAMALATLRHMLAGGIYDQLGGGFHRYSVDAHWGVPHFEKMLYDNAQLTQVLMQAWQLSGDATFLQGAEQTLAYLEREMRHPQGGYYSAQDADSEGIEGKFFVWTPQETQALLADDAELFNRAYGVNAAGNFMDPHHPQFGRRSVLHLAHPLEELAADLNRPLPELEQRLERARATLLAAREQRVHPGTDDKILTSWNGLMLSALADAARLTGDDRYLQRARQNRDFILSHMAGPDGSLLHSFKDGEARVAGLLEDQAIYALGLVSLYQAGGDLTDLARARTLWRYILAHHWDEEAGVFYSTPAAGADLIARRAEGFDAAVLAPHPAAAQLAVWMARYDQDEDAARIARRAVQSYGAELAAAPGGMGGLLLAAAHLAAPEQEVAILGTPAARHPLERELARHALPFVLIAPAEQAGGLPVLEERGGEGVAYVCRGRACELPARDVPTLRQQLEALHG</sequence>
<dbReference type="PIRSF" id="PIRSF006402">
    <property type="entry name" value="UCP006402_thioredoxin"/>
    <property type="match status" value="1"/>
</dbReference>
<feature type="domain" description="Spermatogenesis-associated protein 20-like TRX" evidence="1">
    <location>
        <begin position="1"/>
        <end position="162"/>
    </location>
</feature>
<dbReference type="CDD" id="cd02955">
    <property type="entry name" value="SSP411"/>
    <property type="match status" value="1"/>
</dbReference>
<dbReference type="InterPro" id="IPR036249">
    <property type="entry name" value="Thioredoxin-like_sf"/>
</dbReference>
<name>A0AAU7U9N8_9DEIO</name>
<evidence type="ECO:0000259" key="1">
    <source>
        <dbReference type="Pfam" id="PF03190"/>
    </source>
</evidence>
<dbReference type="InterPro" id="IPR012341">
    <property type="entry name" value="6hp_glycosidase-like_sf"/>
</dbReference>
<dbReference type="EMBL" id="CP158299">
    <property type="protein sequence ID" value="XBV85192.1"/>
    <property type="molecule type" value="Genomic_DNA"/>
</dbReference>
<dbReference type="Gene3D" id="3.40.30.10">
    <property type="entry name" value="Glutaredoxin"/>
    <property type="match status" value="1"/>
</dbReference>
<dbReference type="PANTHER" id="PTHR42899:SF1">
    <property type="entry name" value="SPERMATOGENESIS-ASSOCIATED PROTEIN 20"/>
    <property type="match status" value="1"/>
</dbReference>
<dbReference type="KEGG" id="dsc:ABOD76_17370"/>
<proteinExistence type="predicted"/>
<dbReference type="SUPFAM" id="SSF52833">
    <property type="entry name" value="Thioredoxin-like"/>
    <property type="match status" value="1"/>
</dbReference>